<accession>A0A0U5BFL8</accession>
<dbReference type="EMBL" id="AP017312">
    <property type="protein sequence ID" value="BAU29079.1"/>
    <property type="molecule type" value="Genomic_DNA"/>
</dbReference>
<dbReference type="InterPro" id="IPR011990">
    <property type="entry name" value="TPR-like_helical_dom_sf"/>
</dbReference>
<gene>
    <name evidence="1" type="ORF">CB4_03257</name>
</gene>
<proteinExistence type="predicted"/>
<evidence type="ECO:0000313" key="1">
    <source>
        <dbReference type="EMBL" id="BAU29079.1"/>
    </source>
</evidence>
<dbReference type="AlphaFoldDB" id="A0A0U5BFL8"/>
<evidence type="ECO:0000313" key="2">
    <source>
        <dbReference type="Proteomes" id="UP000217696"/>
    </source>
</evidence>
<dbReference type="Gene3D" id="1.25.40.10">
    <property type="entry name" value="Tetratricopeptide repeat domain"/>
    <property type="match status" value="1"/>
</dbReference>
<organism evidence="1 2">
    <name type="scientific">Aneurinibacillus soli</name>
    <dbReference type="NCBI Taxonomy" id="1500254"/>
    <lineage>
        <taxon>Bacteria</taxon>
        <taxon>Bacillati</taxon>
        <taxon>Bacillota</taxon>
        <taxon>Bacilli</taxon>
        <taxon>Bacillales</taxon>
        <taxon>Paenibacillaceae</taxon>
        <taxon>Aneurinibacillus group</taxon>
        <taxon>Aneurinibacillus</taxon>
    </lineage>
</organism>
<dbReference type="KEGG" id="asoc:CB4_03257"/>
<protein>
    <submittedName>
        <fullName evidence="1">Tetratricopeptide repeat protein</fullName>
    </submittedName>
</protein>
<dbReference type="RefSeq" id="WP_146226564.1">
    <property type="nucleotide sequence ID" value="NZ_AP017312.1"/>
</dbReference>
<reference evidence="1 2" key="1">
    <citation type="submission" date="2015-12" db="EMBL/GenBank/DDBJ databases">
        <title>Genome sequence of Aneurinibacillus soli.</title>
        <authorList>
            <person name="Lee J.S."/>
            <person name="Lee K.C."/>
            <person name="Kim K.K."/>
            <person name="Lee B.W."/>
        </authorList>
    </citation>
    <scope>NUCLEOTIDE SEQUENCE [LARGE SCALE GENOMIC DNA]</scope>
    <source>
        <strain evidence="1 2">CB4</strain>
    </source>
</reference>
<keyword evidence="2" id="KW-1185">Reference proteome</keyword>
<sequence length="128" mass="15082">MAILYSEEGQHKEAIAILEKVMTHLKALSHQKDARIEIRLLYSLAKSLTIEGQYDDSIHYCQRGSKLCLQAESFYLFGEVTFQHGYNLLQLNRKEEALVYLYRARNIFQLQNNVNFVSYIDEEIRYLD</sequence>
<dbReference type="SUPFAM" id="SSF48452">
    <property type="entry name" value="TPR-like"/>
    <property type="match status" value="1"/>
</dbReference>
<dbReference type="InterPro" id="IPR041315">
    <property type="entry name" value="PlcR_TPR"/>
</dbReference>
<dbReference type="OrthoDB" id="1863321at2"/>
<name>A0A0U5BFL8_9BACL</name>
<dbReference type="Proteomes" id="UP000217696">
    <property type="component" value="Chromosome"/>
</dbReference>
<dbReference type="Pfam" id="PF18768">
    <property type="entry name" value="RNPP_C"/>
    <property type="match status" value="1"/>
</dbReference>